<name>A0AAD9K759_9ANNE</name>
<dbReference type="EMBL" id="JAODUP010000046">
    <property type="protein sequence ID" value="KAK2165710.1"/>
    <property type="molecule type" value="Genomic_DNA"/>
</dbReference>
<evidence type="ECO:0000313" key="1">
    <source>
        <dbReference type="EMBL" id="KAK2165710.1"/>
    </source>
</evidence>
<dbReference type="AlphaFoldDB" id="A0AAD9K759"/>
<keyword evidence="2" id="KW-1185">Reference proteome</keyword>
<reference evidence="1" key="1">
    <citation type="journal article" date="2023" name="Mol. Biol. Evol.">
        <title>Third-Generation Sequencing Reveals the Adaptive Role of the Epigenome in Three Deep-Sea Polychaetes.</title>
        <authorList>
            <person name="Perez M."/>
            <person name="Aroh O."/>
            <person name="Sun Y."/>
            <person name="Lan Y."/>
            <person name="Juniper S.K."/>
            <person name="Young C.R."/>
            <person name="Angers B."/>
            <person name="Qian P.Y."/>
        </authorList>
    </citation>
    <scope>NUCLEOTIDE SEQUENCE</scope>
    <source>
        <strain evidence="1">P08H-3</strain>
    </source>
</reference>
<dbReference type="Proteomes" id="UP001208570">
    <property type="component" value="Unassembled WGS sequence"/>
</dbReference>
<accession>A0AAD9K759</accession>
<comment type="caution">
    <text evidence="1">The sequence shown here is derived from an EMBL/GenBank/DDBJ whole genome shotgun (WGS) entry which is preliminary data.</text>
</comment>
<protein>
    <submittedName>
        <fullName evidence="1">Uncharacterized protein</fullName>
    </submittedName>
</protein>
<proteinExistence type="predicted"/>
<evidence type="ECO:0000313" key="2">
    <source>
        <dbReference type="Proteomes" id="UP001208570"/>
    </source>
</evidence>
<sequence>MASAAISEERMVYESSGMETKSNGYVGFGQGKCATSVIADQGDLVTFVTDVPYKIRSRHLPATYGRGTRPMHQTTLHLPTQPYTDYLTTSKQGYPECQARPEFVEEIRLVYGLQKPAKLHLPSFENRMNMSEGAGLKRVMTAPGEQNTSQYWSQYNRVHNKLGVILGPGVPHEKPLRRQYNPLNERVRDAVYATFPIVNKSNQSITSITEIGEFRFLTRADQRDAKEKSKYVILTARKRRKQTII</sequence>
<gene>
    <name evidence="1" type="ORF">LSH36_46g06025</name>
</gene>
<organism evidence="1 2">
    <name type="scientific">Paralvinella palmiformis</name>
    <dbReference type="NCBI Taxonomy" id="53620"/>
    <lineage>
        <taxon>Eukaryota</taxon>
        <taxon>Metazoa</taxon>
        <taxon>Spiralia</taxon>
        <taxon>Lophotrochozoa</taxon>
        <taxon>Annelida</taxon>
        <taxon>Polychaeta</taxon>
        <taxon>Sedentaria</taxon>
        <taxon>Canalipalpata</taxon>
        <taxon>Terebellida</taxon>
        <taxon>Terebelliformia</taxon>
        <taxon>Alvinellidae</taxon>
        <taxon>Paralvinella</taxon>
    </lineage>
</organism>